<keyword evidence="1" id="KW-0472">Membrane</keyword>
<keyword evidence="1" id="KW-1133">Transmembrane helix</keyword>
<dbReference type="RefSeq" id="WP_216819682.1">
    <property type="nucleotide sequence ID" value="NZ_FTNR01000019.1"/>
</dbReference>
<evidence type="ECO:0000256" key="1">
    <source>
        <dbReference type="SAM" id="Phobius"/>
    </source>
</evidence>
<feature type="transmembrane region" description="Helical" evidence="1">
    <location>
        <begin position="20"/>
        <end position="39"/>
    </location>
</feature>
<reference evidence="3" key="1">
    <citation type="submission" date="2017-01" db="EMBL/GenBank/DDBJ databases">
        <authorList>
            <person name="Varghese N."/>
            <person name="Submissions S."/>
        </authorList>
    </citation>
    <scope>NUCLEOTIDE SEQUENCE [LARGE SCALE GENOMIC DNA]</scope>
    <source>
        <strain evidence="3">type strain: HArc-</strain>
    </source>
</reference>
<evidence type="ECO:0000313" key="3">
    <source>
        <dbReference type="Proteomes" id="UP000185936"/>
    </source>
</evidence>
<name>A0A1N7GZU4_9EURY</name>
<keyword evidence="3" id="KW-1185">Reference proteome</keyword>
<protein>
    <submittedName>
        <fullName evidence="2">Uncharacterized protein</fullName>
    </submittedName>
</protein>
<proteinExistence type="predicted"/>
<evidence type="ECO:0000313" key="2">
    <source>
        <dbReference type="EMBL" id="SIS18030.1"/>
    </source>
</evidence>
<dbReference type="Proteomes" id="UP000185936">
    <property type="component" value="Unassembled WGS sequence"/>
</dbReference>
<accession>A0A1N7GZU4</accession>
<feature type="transmembrane region" description="Helical" evidence="1">
    <location>
        <begin position="45"/>
        <end position="69"/>
    </location>
</feature>
<sequence length="73" mass="7544">MINSKYTTPRSHSIPVRSGLAVVFAVLANVVLVLGVDALDIVPAVSALTVPPIAFLSALGAGGAVIVYWRAEQ</sequence>
<keyword evidence="1" id="KW-0812">Transmembrane</keyword>
<dbReference type="STRING" id="308853.SAMN05421752_1194"/>
<dbReference type="AlphaFoldDB" id="A0A1N7GZU4"/>
<dbReference type="EMBL" id="FTNR01000019">
    <property type="protein sequence ID" value="SIS18030.1"/>
    <property type="molecule type" value="Genomic_DNA"/>
</dbReference>
<gene>
    <name evidence="2" type="ORF">SAMN05421752_1194</name>
</gene>
<organism evidence="2 3">
    <name type="scientific">Natronorubrum thiooxidans</name>
    <dbReference type="NCBI Taxonomy" id="308853"/>
    <lineage>
        <taxon>Archaea</taxon>
        <taxon>Methanobacteriati</taxon>
        <taxon>Methanobacteriota</taxon>
        <taxon>Stenosarchaea group</taxon>
        <taxon>Halobacteria</taxon>
        <taxon>Halobacteriales</taxon>
        <taxon>Natrialbaceae</taxon>
        <taxon>Natronorubrum</taxon>
    </lineage>
</organism>